<name>A0A0K1EJ03_CHOCO</name>
<reference evidence="2 3" key="1">
    <citation type="submission" date="2015-07" db="EMBL/GenBank/DDBJ databases">
        <title>Genome analysis of myxobacterium Chondromyces crocatus Cm c5 reveals a high potential for natural compound synthesis and the genetic basis for the loss of fruiting body formation.</title>
        <authorList>
            <person name="Zaburannyi N."/>
            <person name="Bunk B."/>
            <person name="Maier J."/>
            <person name="Overmann J."/>
            <person name="Mueller R."/>
        </authorList>
    </citation>
    <scope>NUCLEOTIDE SEQUENCE [LARGE SCALE GENOMIC DNA]</scope>
    <source>
        <strain evidence="2 3">Cm c5</strain>
    </source>
</reference>
<evidence type="ECO:0000256" key="1">
    <source>
        <dbReference type="SAM" id="MobiDB-lite"/>
    </source>
</evidence>
<dbReference type="AlphaFoldDB" id="A0A0K1EJ03"/>
<feature type="region of interest" description="Disordered" evidence="1">
    <location>
        <begin position="125"/>
        <end position="153"/>
    </location>
</feature>
<feature type="region of interest" description="Disordered" evidence="1">
    <location>
        <begin position="182"/>
        <end position="207"/>
    </location>
</feature>
<protein>
    <recommendedName>
        <fullName evidence="4">RHS repeat-associated core domain-containing protein</fullName>
    </recommendedName>
</protein>
<evidence type="ECO:0000313" key="3">
    <source>
        <dbReference type="Proteomes" id="UP000067626"/>
    </source>
</evidence>
<gene>
    <name evidence="2" type="ORF">CMC5_048030</name>
</gene>
<dbReference type="STRING" id="52.CMC5_048030"/>
<feature type="compositionally biased region" description="Basic residues" evidence="1">
    <location>
        <begin position="125"/>
        <end position="137"/>
    </location>
</feature>
<evidence type="ECO:0008006" key="4">
    <source>
        <dbReference type="Google" id="ProtNLM"/>
    </source>
</evidence>
<organism evidence="2 3">
    <name type="scientific">Chondromyces crocatus</name>
    <dbReference type="NCBI Taxonomy" id="52"/>
    <lineage>
        <taxon>Bacteria</taxon>
        <taxon>Pseudomonadati</taxon>
        <taxon>Myxococcota</taxon>
        <taxon>Polyangia</taxon>
        <taxon>Polyangiales</taxon>
        <taxon>Polyangiaceae</taxon>
        <taxon>Chondromyces</taxon>
    </lineage>
</organism>
<dbReference type="KEGG" id="ccro:CMC5_048030"/>
<evidence type="ECO:0000313" key="2">
    <source>
        <dbReference type="EMBL" id="AKT40647.1"/>
    </source>
</evidence>
<proteinExistence type="predicted"/>
<dbReference type="Proteomes" id="UP000067626">
    <property type="component" value="Chromosome"/>
</dbReference>
<keyword evidence="3" id="KW-1185">Reference proteome</keyword>
<sequence>MAVDDPEGGIIRYTYGPFGGLRTATTPAGAVTLTERDAFGRVRREVSPDREELRQGLLGSVPDRCLCGHETRGAGSYGWTLLALDEWMPLFEIPDASGWPGSDDVGVARHRHPLTHRDGVSRRRHLPVPAGRNRKSALRGDAASPAHAGFSASPGAVSRAALQVAGWSSWDAHAHVRLRSARVSGQHDPAIHPPQSMRGSHRHRCAT</sequence>
<dbReference type="EMBL" id="CP012159">
    <property type="protein sequence ID" value="AKT40647.1"/>
    <property type="molecule type" value="Genomic_DNA"/>
</dbReference>
<accession>A0A0K1EJ03</accession>